<protein>
    <submittedName>
        <fullName evidence="2">Uncharacterized protein</fullName>
    </submittedName>
</protein>
<feature type="compositionally biased region" description="Polar residues" evidence="1">
    <location>
        <begin position="60"/>
        <end position="77"/>
    </location>
</feature>
<evidence type="ECO:0000313" key="3">
    <source>
        <dbReference type="Proteomes" id="UP000251670"/>
    </source>
</evidence>
<reference evidence="2 3" key="1">
    <citation type="submission" date="2018-06" db="EMBL/GenBank/DDBJ databases">
        <authorList>
            <consortium name="Pathogen Informatics"/>
            <person name="Doyle S."/>
        </authorList>
    </citation>
    <scope>NUCLEOTIDE SEQUENCE [LARGE SCALE GENOMIC DNA]</scope>
    <source>
        <strain evidence="2 3">NCTC13492</strain>
    </source>
</reference>
<dbReference type="RefSeq" id="WP_317048553.1">
    <property type="nucleotide sequence ID" value="NZ_UAWB01000002.1"/>
</dbReference>
<dbReference type="Proteomes" id="UP000251670">
    <property type="component" value="Unassembled WGS sequence"/>
</dbReference>
<feature type="region of interest" description="Disordered" evidence="1">
    <location>
        <begin position="58"/>
        <end position="86"/>
    </location>
</feature>
<gene>
    <name evidence="2" type="ORF">NCTC13492_00979</name>
</gene>
<name>A0A2X2VED3_CHRJE</name>
<organism evidence="2 3">
    <name type="scientific">Chryseobacterium jejuense</name>
    <dbReference type="NCBI Taxonomy" id="445960"/>
    <lineage>
        <taxon>Bacteria</taxon>
        <taxon>Pseudomonadati</taxon>
        <taxon>Bacteroidota</taxon>
        <taxon>Flavobacteriia</taxon>
        <taxon>Flavobacteriales</taxon>
        <taxon>Weeksellaceae</taxon>
        <taxon>Chryseobacterium group</taxon>
        <taxon>Chryseobacterium</taxon>
    </lineage>
</organism>
<proteinExistence type="predicted"/>
<sequence>MNKTDTVTMNHSESIGMIKTSSVIGDSQVFITGKLTEFIEGDVHSEVKQERNEISRKEMNFSTEENFTSHTKSSIHMNSGEKGHNH</sequence>
<evidence type="ECO:0000256" key="1">
    <source>
        <dbReference type="SAM" id="MobiDB-lite"/>
    </source>
</evidence>
<dbReference type="AlphaFoldDB" id="A0A2X2VED3"/>
<dbReference type="EMBL" id="UAWB01000002">
    <property type="protein sequence ID" value="SQB27396.1"/>
    <property type="molecule type" value="Genomic_DNA"/>
</dbReference>
<accession>A0A2X2VED3</accession>
<evidence type="ECO:0000313" key="2">
    <source>
        <dbReference type="EMBL" id="SQB27396.1"/>
    </source>
</evidence>